<evidence type="ECO:0000259" key="11">
    <source>
        <dbReference type="Pfam" id="PF07730"/>
    </source>
</evidence>
<evidence type="ECO:0000259" key="10">
    <source>
        <dbReference type="Pfam" id="PF02518"/>
    </source>
</evidence>
<keyword evidence="9" id="KW-1133">Transmembrane helix</keyword>
<dbReference type="Pfam" id="PF02518">
    <property type="entry name" value="HATPase_c"/>
    <property type="match status" value="1"/>
</dbReference>
<keyword evidence="9" id="KW-0812">Transmembrane</keyword>
<dbReference type="Pfam" id="PF23539">
    <property type="entry name" value="DUF7134"/>
    <property type="match status" value="1"/>
</dbReference>
<dbReference type="CDD" id="cd16917">
    <property type="entry name" value="HATPase_UhpB-NarQ-NarX-like"/>
    <property type="match status" value="1"/>
</dbReference>
<feature type="transmembrane region" description="Helical" evidence="9">
    <location>
        <begin position="129"/>
        <end position="148"/>
    </location>
</feature>
<dbReference type="GO" id="GO:0016301">
    <property type="term" value="F:kinase activity"/>
    <property type="evidence" value="ECO:0007669"/>
    <property type="project" value="UniProtKB-KW"/>
</dbReference>
<dbReference type="PANTHER" id="PTHR24421:SF10">
    <property type="entry name" value="NITRATE_NITRITE SENSOR PROTEIN NARQ"/>
    <property type="match status" value="1"/>
</dbReference>
<name>A0ABP3DBM4_9ACTN</name>
<dbReference type="InterPro" id="IPR011712">
    <property type="entry name" value="Sig_transdc_His_kin_sub3_dim/P"/>
</dbReference>
<dbReference type="EC" id="2.7.13.3" evidence="2"/>
<feature type="transmembrane region" description="Helical" evidence="9">
    <location>
        <begin position="54"/>
        <end position="70"/>
    </location>
</feature>
<dbReference type="Gene3D" id="1.20.5.1930">
    <property type="match status" value="1"/>
</dbReference>
<dbReference type="SUPFAM" id="SSF55874">
    <property type="entry name" value="ATPase domain of HSP90 chaperone/DNA topoisomerase II/histidine kinase"/>
    <property type="match status" value="1"/>
</dbReference>
<dbReference type="InterPro" id="IPR050482">
    <property type="entry name" value="Sensor_HK_TwoCompSys"/>
</dbReference>
<evidence type="ECO:0000313" key="13">
    <source>
        <dbReference type="EMBL" id="GAA0228080.1"/>
    </source>
</evidence>
<dbReference type="Pfam" id="PF07730">
    <property type="entry name" value="HisKA_3"/>
    <property type="match status" value="1"/>
</dbReference>
<evidence type="ECO:0000256" key="2">
    <source>
        <dbReference type="ARBA" id="ARBA00012438"/>
    </source>
</evidence>
<evidence type="ECO:0000256" key="7">
    <source>
        <dbReference type="ARBA" id="ARBA00022840"/>
    </source>
</evidence>
<keyword evidence="4" id="KW-0808">Transferase</keyword>
<keyword evidence="5" id="KW-0547">Nucleotide-binding</keyword>
<evidence type="ECO:0000313" key="14">
    <source>
        <dbReference type="Proteomes" id="UP001500967"/>
    </source>
</evidence>
<protein>
    <recommendedName>
        <fullName evidence="2">histidine kinase</fullName>
        <ecNumber evidence="2">2.7.13.3</ecNumber>
    </recommendedName>
</protein>
<keyword evidence="6 13" id="KW-0418">Kinase</keyword>
<dbReference type="EMBL" id="BAAAGX010000006">
    <property type="protein sequence ID" value="GAA0228080.1"/>
    <property type="molecule type" value="Genomic_DNA"/>
</dbReference>
<feature type="transmembrane region" description="Helical" evidence="9">
    <location>
        <begin position="101"/>
        <end position="117"/>
    </location>
</feature>
<feature type="domain" description="Signal transduction histidine kinase subgroup 3 dimerisation and phosphoacceptor" evidence="11">
    <location>
        <begin position="174"/>
        <end position="237"/>
    </location>
</feature>
<organism evidence="13 14">
    <name type="scientific">Cryptosporangium japonicum</name>
    <dbReference type="NCBI Taxonomy" id="80872"/>
    <lineage>
        <taxon>Bacteria</taxon>
        <taxon>Bacillati</taxon>
        <taxon>Actinomycetota</taxon>
        <taxon>Actinomycetes</taxon>
        <taxon>Cryptosporangiales</taxon>
        <taxon>Cryptosporangiaceae</taxon>
        <taxon>Cryptosporangium</taxon>
    </lineage>
</organism>
<keyword evidence="9" id="KW-0472">Membrane</keyword>
<keyword evidence="7" id="KW-0067">ATP-binding</keyword>
<feature type="domain" description="DUF7134" evidence="12">
    <location>
        <begin position="7"/>
        <end position="153"/>
    </location>
</feature>
<dbReference type="InterPro" id="IPR055558">
    <property type="entry name" value="DUF7134"/>
</dbReference>
<evidence type="ECO:0000256" key="8">
    <source>
        <dbReference type="ARBA" id="ARBA00023012"/>
    </source>
</evidence>
<evidence type="ECO:0000256" key="4">
    <source>
        <dbReference type="ARBA" id="ARBA00022679"/>
    </source>
</evidence>
<dbReference type="Gene3D" id="3.30.565.10">
    <property type="entry name" value="Histidine kinase-like ATPase, C-terminal domain"/>
    <property type="match status" value="1"/>
</dbReference>
<evidence type="ECO:0000256" key="1">
    <source>
        <dbReference type="ARBA" id="ARBA00000085"/>
    </source>
</evidence>
<keyword evidence="14" id="KW-1185">Reference proteome</keyword>
<keyword evidence="8" id="KW-0902">Two-component regulatory system</keyword>
<dbReference type="Proteomes" id="UP001500967">
    <property type="component" value="Unassembled WGS sequence"/>
</dbReference>
<evidence type="ECO:0000256" key="6">
    <source>
        <dbReference type="ARBA" id="ARBA00022777"/>
    </source>
</evidence>
<accession>A0ABP3DBM4</accession>
<comment type="catalytic activity">
    <reaction evidence="1">
        <text>ATP + protein L-histidine = ADP + protein N-phospho-L-histidine.</text>
        <dbReference type="EC" id="2.7.13.3"/>
    </reaction>
</comment>
<dbReference type="InterPro" id="IPR036890">
    <property type="entry name" value="HATPase_C_sf"/>
</dbReference>
<comment type="caution">
    <text evidence="13">The sequence shown here is derived from an EMBL/GenBank/DDBJ whole genome shotgun (WGS) entry which is preliminary data.</text>
</comment>
<dbReference type="PANTHER" id="PTHR24421">
    <property type="entry name" value="NITRATE/NITRITE SENSOR PROTEIN NARX-RELATED"/>
    <property type="match status" value="1"/>
</dbReference>
<evidence type="ECO:0000259" key="12">
    <source>
        <dbReference type="Pfam" id="PF23539"/>
    </source>
</evidence>
<reference evidence="14" key="1">
    <citation type="journal article" date="2019" name="Int. J. Syst. Evol. Microbiol.">
        <title>The Global Catalogue of Microorganisms (GCM) 10K type strain sequencing project: providing services to taxonomists for standard genome sequencing and annotation.</title>
        <authorList>
            <consortium name="The Broad Institute Genomics Platform"/>
            <consortium name="The Broad Institute Genome Sequencing Center for Infectious Disease"/>
            <person name="Wu L."/>
            <person name="Ma J."/>
        </authorList>
    </citation>
    <scope>NUCLEOTIDE SEQUENCE [LARGE SCALE GENOMIC DNA]</scope>
    <source>
        <strain evidence="14">JCM 10425</strain>
    </source>
</reference>
<evidence type="ECO:0000256" key="5">
    <source>
        <dbReference type="ARBA" id="ARBA00022741"/>
    </source>
</evidence>
<feature type="domain" description="Histidine kinase/HSP90-like ATPase" evidence="10">
    <location>
        <begin position="282"/>
        <end position="368"/>
    </location>
</feature>
<gene>
    <name evidence="13" type="ORF">GCM10009539_11860</name>
</gene>
<proteinExistence type="predicted"/>
<keyword evidence="3" id="KW-0597">Phosphoprotein</keyword>
<dbReference type="RefSeq" id="WP_344647702.1">
    <property type="nucleotide sequence ID" value="NZ_BAAAGX010000006.1"/>
</dbReference>
<sequence>MVTERVESWLRRRPVLADVGVALLLWSLDLLLRSNLIVSGLLAAALLLRRTRPVWCAGLVTVVAFTQWLFLPHIVLLVADLAVPLAVHATAAYGPRWSSRAMLAAGLVGAGLGALTWPPVPEATLGSHVLFGAAMASFVLTGWALGALKRVREERLAALEVERDQKARLAVSAERTRIAREMHDVVAHSLAIVISQADGGRYAGSPEAAQAALTTIGETGRRAMGETRRLLGLLREEPDLRTPQPSLHDVPQLVDQVRADGLDVALRFDPPPAPVGSGLGLAVYRVVQESLTNVVKHAGPAARASVEVRWSQYELQLRISDDGQGAIAGGDSGHGVVGMRERVAAYGGTIRTGPGRRGGHEVFARIPTSP</sequence>
<feature type="transmembrane region" description="Helical" evidence="9">
    <location>
        <begin position="20"/>
        <end position="47"/>
    </location>
</feature>
<evidence type="ECO:0000256" key="3">
    <source>
        <dbReference type="ARBA" id="ARBA00022553"/>
    </source>
</evidence>
<evidence type="ECO:0000256" key="9">
    <source>
        <dbReference type="SAM" id="Phobius"/>
    </source>
</evidence>
<dbReference type="InterPro" id="IPR003594">
    <property type="entry name" value="HATPase_dom"/>
</dbReference>